<dbReference type="RefSeq" id="WP_016958318.1">
    <property type="nucleotide sequence ID" value="NZ_AJWN02000109.1"/>
</dbReference>
<keyword evidence="3" id="KW-1185">Reference proteome</keyword>
<feature type="transmembrane region" description="Helical" evidence="1">
    <location>
        <begin position="80"/>
        <end position="100"/>
    </location>
</feature>
<accession>A0A1E5BW48</accession>
<evidence type="ECO:0000256" key="1">
    <source>
        <dbReference type="SAM" id="Phobius"/>
    </source>
</evidence>
<comment type="caution">
    <text evidence="2">The sequence shown here is derived from an EMBL/GenBank/DDBJ whole genome shotgun (WGS) entry which is preliminary data.</text>
</comment>
<sequence length="117" mass="13276">MDFEQQLDRAHQVLLKKGFSGAAINPIIYRLVRKAGLKVPPPQFAHIGINILVGTVWFGTLWGVIMWFMQWQSLGVTLNYAVNASLLTGMIFGLMMSIWYKISARRKSLPSWHSLAE</sequence>
<dbReference type="EMBL" id="AJWN02000109">
    <property type="protein sequence ID" value="OEE57430.1"/>
    <property type="molecule type" value="Genomic_DNA"/>
</dbReference>
<evidence type="ECO:0000313" key="3">
    <source>
        <dbReference type="Proteomes" id="UP000095039"/>
    </source>
</evidence>
<proteinExistence type="predicted"/>
<keyword evidence="1" id="KW-1133">Transmembrane helix</keyword>
<name>A0A1E5BW48_9GAMM</name>
<organism evidence="2 3">
    <name type="scientific">Enterovibrio norvegicus FF-454</name>
    <dbReference type="NCBI Taxonomy" id="1185651"/>
    <lineage>
        <taxon>Bacteria</taxon>
        <taxon>Pseudomonadati</taxon>
        <taxon>Pseudomonadota</taxon>
        <taxon>Gammaproteobacteria</taxon>
        <taxon>Vibrionales</taxon>
        <taxon>Vibrionaceae</taxon>
        <taxon>Enterovibrio</taxon>
    </lineage>
</organism>
<dbReference type="AlphaFoldDB" id="A0A1E5BW48"/>
<keyword evidence="1" id="KW-0812">Transmembrane</keyword>
<reference evidence="2 3" key="1">
    <citation type="journal article" date="2012" name="Science">
        <title>Ecological populations of bacteria act as socially cohesive units of antibiotic production and resistance.</title>
        <authorList>
            <person name="Cordero O.X."/>
            <person name="Wildschutte H."/>
            <person name="Kirkup B."/>
            <person name="Proehl S."/>
            <person name="Ngo L."/>
            <person name="Hussain F."/>
            <person name="Le Roux F."/>
            <person name="Mincer T."/>
            <person name="Polz M.F."/>
        </authorList>
    </citation>
    <scope>NUCLEOTIDE SEQUENCE [LARGE SCALE GENOMIC DNA]</scope>
    <source>
        <strain evidence="2 3">FF-454</strain>
    </source>
</reference>
<dbReference type="InterPro" id="IPR045644">
    <property type="entry name" value="DUF6404"/>
</dbReference>
<dbReference type="Proteomes" id="UP000095039">
    <property type="component" value="Unassembled WGS sequence"/>
</dbReference>
<dbReference type="Pfam" id="PF19942">
    <property type="entry name" value="DUF6404"/>
    <property type="match status" value="1"/>
</dbReference>
<keyword evidence="1" id="KW-0472">Membrane</keyword>
<evidence type="ECO:0000313" key="2">
    <source>
        <dbReference type="EMBL" id="OEE57430.1"/>
    </source>
</evidence>
<gene>
    <name evidence="2" type="ORF">A1OK_17555</name>
</gene>
<feature type="transmembrane region" description="Helical" evidence="1">
    <location>
        <begin position="47"/>
        <end position="68"/>
    </location>
</feature>
<protein>
    <submittedName>
        <fullName evidence="2">Uncharacterized protein</fullName>
    </submittedName>
</protein>